<dbReference type="EMBL" id="JBHSBL010000019">
    <property type="protein sequence ID" value="MFC4068313.1"/>
    <property type="molecule type" value="Genomic_DNA"/>
</dbReference>
<dbReference type="InterPro" id="IPR011989">
    <property type="entry name" value="ARM-like"/>
</dbReference>
<dbReference type="RefSeq" id="WP_378069214.1">
    <property type="nucleotide sequence ID" value="NZ_JBHSBL010000019.1"/>
</dbReference>
<dbReference type="Pfam" id="PF01816">
    <property type="entry name" value="LRV"/>
    <property type="match status" value="1"/>
</dbReference>
<comment type="caution">
    <text evidence="1">The sequence shown here is derived from an EMBL/GenBank/DDBJ whole genome shotgun (WGS) entry which is preliminary data.</text>
</comment>
<sequence length="144" mass="16411">MTEPVRVVRSYQERMAGYRRVLEARSPHTTLDRLRELAGDPIRPVRLWTARNPRTPPDALDRLMDDEDSSVEYNALLHHDTPGPALQRTAGREEVRFGDRHLLDRAMIAHHPNTPDDLRRRLLEQGACTCPAWCSGLAPFGPRG</sequence>
<dbReference type="Gene3D" id="1.25.10.10">
    <property type="entry name" value="Leucine-rich Repeat Variant"/>
    <property type="match status" value="1"/>
</dbReference>
<name>A0ABV8IVK7_9ACTN</name>
<gene>
    <name evidence="1" type="ORF">ACFO0C_25580</name>
</gene>
<accession>A0ABV8IVK7</accession>
<dbReference type="Proteomes" id="UP001595867">
    <property type="component" value="Unassembled WGS sequence"/>
</dbReference>
<dbReference type="InterPro" id="IPR004830">
    <property type="entry name" value="LRR_variant"/>
</dbReference>
<evidence type="ECO:0000313" key="2">
    <source>
        <dbReference type="Proteomes" id="UP001595867"/>
    </source>
</evidence>
<protein>
    <submittedName>
        <fullName evidence="1">Uncharacterized protein</fullName>
    </submittedName>
</protein>
<proteinExistence type="predicted"/>
<keyword evidence="2" id="KW-1185">Reference proteome</keyword>
<evidence type="ECO:0000313" key="1">
    <source>
        <dbReference type="EMBL" id="MFC4068313.1"/>
    </source>
</evidence>
<reference evidence="2" key="1">
    <citation type="journal article" date="2019" name="Int. J. Syst. Evol. Microbiol.">
        <title>The Global Catalogue of Microorganisms (GCM) 10K type strain sequencing project: providing services to taxonomists for standard genome sequencing and annotation.</title>
        <authorList>
            <consortium name="The Broad Institute Genomics Platform"/>
            <consortium name="The Broad Institute Genome Sequencing Center for Infectious Disease"/>
            <person name="Wu L."/>
            <person name="Ma J."/>
        </authorList>
    </citation>
    <scope>NUCLEOTIDE SEQUENCE [LARGE SCALE GENOMIC DNA]</scope>
    <source>
        <strain evidence="2">TBRC 5832</strain>
    </source>
</reference>
<organism evidence="1 2">
    <name type="scientific">Actinoplanes subglobosus</name>
    <dbReference type="NCBI Taxonomy" id="1547892"/>
    <lineage>
        <taxon>Bacteria</taxon>
        <taxon>Bacillati</taxon>
        <taxon>Actinomycetota</taxon>
        <taxon>Actinomycetes</taxon>
        <taxon>Micromonosporales</taxon>
        <taxon>Micromonosporaceae</taxon>
        <taxon>Actinoplanes</taxon>
    </lineage>
</organism>